<dbReference type="Pfam" id="PF00126">
    <property type="entry name" value="HTH_1"/>
    <property type="match status" value="1"/>
</dbReference>
<dbReference type="Proteomes" id="UP000451565">
    <property type="component" value="Unassembled WGS sequence"/>
</dbReference>
<evidence type="ECO:0000256" key="2">
    <source>
        <dbReference type="ARBA" id="ARBA00023015"/>
    </source>
</evidence>
<dbReference type="SUPFAM" id="SSF53850">
    <property type="entry name" value="Periplasmic binding protein-like II"/>
    <property type="match status" value="1"/>
</dbReference>
<evidence type="ECO:0000259" key="5">
    <source>
        <dbReference type="PROSITE" id="PS50931"/>
    </source>
</evidence>
<dbReference type="RefSeq" id="WP_153234371.1">
    <property type="nucleotide sequence ID" value="NZ_WINI01000004.1"/>
</dbReference>
<reference evidence="6 7" key="1">
    <citation type="submission" date="2019-10" db="EMBL/GenBank/DDBJ databases">
        <title>Glaciimonas soli sp. nov., a psychrophilic bacterium isolated from the forest soil of a high elevation mountain in Taiwan.</title>
        <authorList>
            <person name="Wang L.-T."/>
            <person name="Shieh W.Y."/>
        </authorList>
    </citation>
    <scope>NUCLEOTIDE SEQUENCE [LARGE SCALE GENOMIC DNA]</scope>
    <source>
        <strain evidence="6 7">GS1</strain>
    </source>
</reference>
<sequence>MEFDLNLLPVALAIYEERSVSRAAQKLGMSQPTVSVALNKLRVALGDPLFVRTSHGMEPTPRAASLITPTKDILQRINAEVLSSTAFDPAVTTRKFTFALSDIGEMTILPKLMERFGAEAPFASVSSLNLPPEEISAALESGEIDLAIGYFPDLKHRNFFQQRLFSHSFICLLNASHPLKQNRISMKEFLKLGHAVIKAEGRSQELVEQLLEKKKIQRRIVLSTPHYMTIPFIIASTELIVTVPYAVGESFAKLTNIRLVEPPLEIPHFDLKQHWHRRFNKDGPNMWLRSIIVELFGE</sequence>
<comment type="caution">
    <text evidence="6">The sequence shown here is derived from an EMBL/GenBank/DDBJ whole genome shotgun (WGS) entry which is preliminary data.</text>
</comment>
<accession>A0A843YMQ3</accession>
<dbReference type="PANTHER" id="PTHR30118">
    <property type="entry name" value="HTH-TYPE TRANSCRIPTIONAL REGULATOR LEUO-RELATED"/>
    <property type="match status" value="1"/>
</dbReference>
<dbReference type="AlphaFoldDB" id="A0A843YMQ3"/>
<dbReference type="CDD" id="cd08459">
    <property type="entry name" value="PBP2_DntR_NahR_LinR_like"/>
    <property type="match status" value="1"/>
</dbReference>
<dbReference type="InterPro" id="IPR036388">
    <property type="entry name" value="WH-like_DNA-bd_sf"/>
</dbReference>
<dbReference type="OrthoDB" id="8583877at2"/>
<keyword evidence="7" id="KW-1185">Reference proteome</keyword>
<keyword evidence="3" id="KW-0238">DNA-binding</keyword>
<dbReference type="GO" id="GO:0003677">
    <property type="term" value="F:DNA binding"/>
    <property type="evidence" value="ECO:0007669"/>
    <property type="project" value="UniProtKB-KW"/>
</dbReference>
<dbReference type="EMBL" id="WINI01000004">
    <property type="protein sequence ID" value="MQR00745.1"/>
    <property type="molecule type" value="Genomic_DNA"/>
</dbReference>
<evidence type="ECO:0000256" key="1">
    <source>
        <dbReference type="ARBA" id="ARBA00009437"/>
    </source>
</evidence>
<name>A0A843YMQ3_9BURK</name>
<dbReference type="InterPro" id="IPR000847">
    <property type="entry name" value="LysR_HTH_N"/>
</dbReference>
<keyword evidence="2" id="KW-0805">Transcription regulation</keyword>
<dbReference type="Gene3D" id="3.40.190.10">
    <property type="entry name" value="Periplasmic binding protein-like II"/>
    <property type="match status" value="2"/>
</dbReference>
<evidence type="ECO:0000256" key="4">
    <source>
        <dbReference type="ARBA" id="ARBA00023163"/>
    </source>
</evidence>
<dbReference type="PANTHER" id="PTHR30118:SF15">
    <property type="entry name" value="TRANSCRIPTIONAL REGULATORY PROTEIN"/>
    <property type="match status" value="1"/>
</dbReference>
<protein>
    <submittedName>
        <fullName evidence="6">LysR family transcriptional regulator</fullName>
    </submittedName>
</protein>
<dbReference type="Gene3D" id="1.10.10.10">
    <property type="entry name" value="Winged helix-like DNA-binding domain superfamily/Winged helix DNA-binding domain"/>
    <property type="match status" value="1"/>
</dbReference>
<dbReference type="PRINTS" id="PR00039">
    <property type="entry name" value="HTHLYSR"/>
</dbReference>
<dbReference type="PROSITE" id="PS50931">
    <property type="entry name" value="HTH_LYSR"/>
    <property type="match status" value="1"/>
</dbReference>
<comment type="similarity">
    <text evidence="1">Belongs to the LysR transcriptional regulatory family.</text>
</comment>
<evidence type="ECO:0000313" key="6">
    <source>
        <dbReference type="EMBL" id="MQR00745.1"/>
    </source>
</evidence>
<proteinExistence type="inferred from homology"/>
<dbReference type="InterPro" id="IPR036390">
    <property type="entry name" value="WH_DNA-bd_sf"/>
</dbReference>
<dbReference type="InterPro" id="IPR050389">
    <property type="entry name" value="LysR-type_TF"/>
</dbReference>
<evidence type="ECO:0000313" key="7">
    <source>
        <dbReference type="Proteomes" id="UP000451565"/>
    </source>
</evidence>
<gene>
    <name evidence="6" type="ORF">GEV47_08625</name>
</gene>
<dbReference type="GO" id="GO:0003700">
    <property type="term" value="F:DNA-binding transcription factor activity"/>
    <property type="evidence" value="ECO:0007669"/>
    <property type="project" value="InterPro"/>
</dbReference>
<evidence type="ECO:0000256" key="3">
    <source>
        <dbReference type="ARBA" id="ARBA00023125"/>
    </source>
</evidence>
<dbReference type="SUPFAM" id="SSF46785">
    <property type="entry name" value="Winged helix' DNA-binding domain"/>
    <property type="match status" value="1"/>
</dbReference>
<dbReference type="Pfam" id="PF03466">
    <property type="entry name" value="LysR_substrate"/>
    <property type="match status" value="1"/>
</dbReference>
<feature type="domain" description="HTH lysR-type" evidence="5">
    <location>
        <begin position="3"/>
        <end position="60"/>
    </location>
</feature>
<organism evidence="6 7">
    <name type="scientific">Glaciimonas soli</name>
    <dbReference type="NCBI Taxonomy" id="2590999"/>
    <lineage>
        <taxon>Bacteria</taxon>
        <taxon>Pseudomonadati</taxon>
        <taxon>Pseudomonadota</taxon>
        <taxon>Betaproteobacteria</taxon>
        <taxon>Burkholderiales</taxon>
        <taxon>Oxalobacteraceae</taxon>
        <taxon>Glaciimonas</taxon>
    </lineage>
</organism>
<dbReference type="InterPro" id="IPR005119">
    <property type="entry name" value="LysR_subst-bd"/>
</dbReference>
<keyword evidence="4" id="KW-0804">Transcription</keyword>